<gene>
    <name evidence="1" type="ORF">MANES_18G084700v8</name>
</gene>
<keyword evidence="2" id="KW-1185">Reference proteome</keyword>
<organism evidence="1 2">
    <name type="scientific">Manihot esculenta</name>
    <name type="common">Cassava</name>
    <name type="synonym">Jatropha manihot</name>
    <dbReference type="NCBI Taxonomy" id="3983"/>
    <lineage>
        <taxon>Eukaryota</taxon>
        <taxon>Viridiplantae</taxon>
        <taxon>Streptophyta</taxon>
        <taxon>Embryophyta</taxon>
        <taxon>Tracheophyta</taxon>
        <taxon>Spermatophyta</taxon>
        <taxon>Magnoliopsida</taxon>
        <taxon>eudicotyledons</taxon>
        <taxon>Gunneridae</taxon>
        <taxon>Pentapetalae</taxon>
        <taxon>rosids</taxon>
        <taxon>fabids</taxon>
        <taxon>Malpighiales</taxon>
        <taxon>Euphorbiaceae</taxon>
        <taxon>Crotonoideae</taxon>
        <taxon>Manihoteae</taxon>
        <taxon>Manihot</taxon>
    </lineage>
</organism>
<protein>
    <submittedName>
        <fullName evidence="1">Uncharacterized protein</fullName>
    </submittedName>
</protein>
<evidence type="ECO:0000313" key="1">
    <source>
        <dbReference type="EMBL" id="KAG8633229.1"/>
    </source>
</evidence>
<dbReference type="EMBL" id="CM004404">
    <property type="protein sequence ID" value="KAG8633229.1"/>
    <property type="molecule type" value="Genomic_DNA"/>
</dbReference>
<proteinExistence type="predicted"/>
<evidence type="ECO:0000313" key="2">
    <source>
        <dbReference type="Proteomes" id="UP000091857"/>
    </source>
</evidence>
<dbReference type="Proteomes" id="UP000091857">
    <property type="component" value="Chromosome 18"/>
</dbReference>
<name>A0ACB7FZ06_MANES</name>
<accession>A0ACB7FZ06</accession>
<reference evidence="2" key="1">
    <citation type="journal article" date="2016" name="Nat. Biotechnol.">
        <title>Sequencing wild and cultivated cassava and related species reveals extensive interspecific hybridization and genetic diversity.</title>
        <authorList>
            <person name="Bredeson J.V."/>
            <person name="Lyons J.B."/>
            <person name="Prochnik S.E."/>
            <person name="Wu G.A."/>
            <person name="Ha C.M."/>
            <person name="Edsinger-Gonzales E."/>
            <person name="Grimwood J."/>
            <person name="Schmutz J."/>
            <person name="Rabbi I.Y."/>
            <person name="Egesi C."/>
            <person name="Nauluvula P."/>
            <person name="Lebot V."/>
            <person name="Ndunguru J."/>
            <person name="Mkamilo G."/>
            <person name="Bart R.S."/>
            <person name="Setter T.L."/>
            <person name="Gleadow R.M."/>
            <person name="Kulakow P."/>
            <person name="Ferguson M.E."/>
            <person name="Rounsley S."/>
            <person name="Rokhsar D.S."/>
        </authorList>
    </citation>
    <scope>NUCLEOTIDE SEQUENCE [LARGE SCALE GENOMIC DNA]</scope>
    <source>
        <strain evidence="2">cv. AM560-2</strain>
    </source>
</reference>
<sequence>MLDPAAKFARVTDSYGFQAQKTPQNYVNHKTLNGFPEIGAERKLIDDEDSGMSSPPLWRTSPQHRQNHYRCLSPSSRAQAIARGQKELMEMVSQMPEGCYELSLRDIVEKNMVDQTKEESFSREMKMNARERAEKRTNDKKLQMSRSGSVDNGGFLLKMVFPISWGSRKKKKKKNSNNVVMNNSVRDGRVSPKPLLFDGSAKSVENEWWKNRFLEPGESESGGFSSNSGSSKSSGRSSRSSSRNSTARNGGDGCWAFIFRKRGKKE</sequence>
<comment type="caution">
    <text evidence="1">The sequence shown here is derived from an EMBL/GenBank/DDBJ whole genome shotgun (WGS) entry which is preliminary data.</text>
</comment>